<feature type="transmembrane region" description="Helical" evidence="1">
    <location>
        <begin position="82"/>
        <end position="103"/>
    </location>
</feature>
<accession>A0A319DMZ7</accession>
<gene>
    <name evidence="2" type="ORF">BO71DRAFT_3162</name>
</gene>
<dbReference type="Proteomes" id="UP000247810">
    <property type="component" value="Unassembled WGS sequence"/>
</dbReference>
<keyword evidence="1" id="KW-1133">Transmembrane helix</keyword>
<keyword evidence="3" id="KW-1185">Reference proteome</keyword>
<name>A0A319DMZ7_9EURO</name>
<dbReference type="EMBL" id="KZ825806">
    <property type="protein sequence ID" value="PYH98995.1"/>
    <property type="molecule type" value="Genomic_DNA"/>
</dbReference>
<evidence type="ECO:0000256" key="1">
    <source>
        <dbReference type="SAM" id="Phobius"/>
    </source>
</evidence>
<dbReference type="VEuPathDB" id="FungiDB:BO71DRAFT_3162"/>
<evidence type="ECO:0000313" key="2">
    <source>
        <dbReference type="EMBL" id="PYH98995.1"/>
    </source>
</evidence>
<dbReference type="AlphaFoldDB" id="A0A319DMZ7"/>
<keyword evidence="1" id="KW-0812">Transmembrane</keyword>
<sequence>MEGWRDGHNEGIESNRGKQSQVPYFLYVLTTVGHGHIRSSPIPVYRSRFRSRSSTARLSVHPRGRAWPSLVWPGWPSSANHGLWMIYPIFGGVFSFFFFFFFFTTGATIELPPCAGLAQRIGRSRGGYLPTVPSVEVED</sequence>
<keyword evidence="1" id="KW-0472">Membrane</keyword>
<evidence type="ECO:0000313" key="3">
    <source>
        <dbReference type="Proteomes" id="UP000247810"/>
    </source>
</evidence>
<proteinExistence type="predicted"/>
<reference evidence="2 3" key="1">
    <citation type="submission" date="2018-02" db="EMBL/GenBank/DDBJ databases">
        <title>The genomes of Aspergillus section Nigri reveals drivers in fungal speciation.</title>
        <authorList>
            <consortium name="DOE Joint Genome Institute"/>
            <person name="Vesth T.C."/>
            <person name="Nybo J."/>
            <person name="Theobald S."/>
            <person name="Brandl J."/>
            <person name="Frisvad J.C."/>
            <person name="Nielsen K.F."/>
            <person name="Lyhne E.K."/>
            <person name="Kogle M.E."/>
            <person name="Kuo A."/>
            <person name="Riley R."/>
            <person name="Clum A."/>
            <person name="Nolan M."/>
            <person name="Lipzen A."/>
            <person name="Salamov A."/>
            <person name="Henrissat B."/>
            <person name="Wiebenga A."/>
            <person name="De vries R.P."/>
            <person name="Grigoriev I.V."/>
            <person name="Mortensen U.H."/>
            <person name="Andersen M.R."/>
            <person name="Baker S.E."/>
        </authorList>
    </citation>
    <scope>NUCLEOTIDE SEQUENCE [LARGE SCALE GENOMIC DNA]</scope>
    <source>
        <strain evidence="2 3">CBS 707.79</strain>
    </source>
</reference>
<protein>
    <submittedName>
        <fullName evidence="2">Uncharacterized protein</fullName>
    </submittedName>
</protein>
<organism evidence="2 3">
    <name type="scientific">Aspergillus ellipticus CBS 707.79</name>
    <dbReference type="NCBI Taxonomy" id="1448320"/>
    <lineage>
        <taxon>Eukaryota</taxon>
        <taxon>Fungi</taxon>
        <taxon>Dikarya</taxon>
        <taxon>Ascomycota</taxon>
        <taxon>Pezizomycotina</taxon>
        <taxon>Eurotiomycetes</taxon>
        <taxon>Eurotiomycetidae</taxon>
        <taxon>Eurotiales</taxon>
        <taxon>Aspergillaceae</taxon>
        <taxon>Aspergillus</taxon>
        <taxon>Aspergillus subgen. Circumdati</taxon>
    </lineage>
</organism>